<dbReference type="RefSeq" id="WP_145275839.1">
    <property type="nucleotide sequence ID" value="NZ_CP036426.1"/>
</dbReference>
<dbReference type="Proteomes" id="UP000317835">
    <property type="component" value="Chromosome"/>
</dbReference>
<evidence type="ECO:0000313" key="1">
    <source>
        <dbReference type="EMBL" id="QDV37789.1"/>
    </source>
</evidence>
<keyword evidence="2" id="KW-1185">Reference proteome</keyword>
<organism evidence="1 2">
    <name type="scientific">Tautonia plasticadhaerens</name>
    <dbReference type="NCBI Taxonomy" id="2527974"/>
    <lineage>
        <taxon>Bacteria</taxon>
        <taxon>Pseudomonadati</taxon>
        <taxon>Planctomycetota</taxon>
        <taxon>Planctomycetia</taxon>
        <taxon>Isosphaerales</taxon>
        <taxon>Isosphaeraceae</taxon>
        <taxon>Tautonia</taxon>
    </lineage>
</organism>
<gene>
    <name evidence="1" type="ORF">ElP_57350</name>
</gene>
<protein>
    <submittedName>
        <fullName evidence="1">Uncharacterized protein</fullName>
    </submittedName>
</protein>
<sequence>MSPPEPELEVETSSVEVATPIVYRTYRLSEDLRAAIRGRRSALDQTVRAFVAEAVDGELPALLEALAAAGLAGPTGPGLRPVRLPLSRRLLQSLREAAGRTGIPASHLLRACLGKAARRTRRRRAGAVQAVPAPAPQSPRDGEVMFYLVSLLVVGPPGDEGDPSLADLGPVSFRLVDVPGPRLAAARAYVAGVGRRRAVWLRQSGEPADRWRAEVDVAAIARGLAEVARWRAAPRHGPGVETWAYRLPPVAGVPGRGRGAVLLLVSKASGKPAAGGLLPRLLEPSRN</sequence>
<accession>A0A518HAD4</accession>
<evidence type="ECO:0000313" key="2">
    <source>
        <dbReference type="Proteomes" id="UP000317835"/>
    </source>
</evidence>
<dbReference type="KEGG" id="tpla:ElP_57350"/>
<dbReference type="AlphaFoldDB" id="A0A518HAD4"/>
<proteinExistence type="predicted"/>
<reference evidence="1 2" key="1">
    <citation type="submission" date="2019-02" db="EMBL/GenBank/DDBJ databases">
        <title>Deep-cultivation of Planctomycetes and their phenomic and genomic characterization uncovers novel biology.</title>
        <authorList>
            <person name="Wiegand S."/>
            <person name="Jogler M."/>
            <person name="Boedeker C."/>
            <person name="Pinto D."/>
            <person name="Vollmers J."/>
            <person name="Rivas-Marin E."/>
            <person name="Kohn T."/>
            <person name="Peeters S.H."/>
            <person name="Heuer A."/>
            <person name="Rast P."/>
            <person name="Oberbeckmann S."/>
            <person name="Bunk B."/>
            <person name="Jeske O."/>
            <person name="Meyerdierks A."/>
            <person name="Storesund J.E."/>
            <person name="Kallscheuer N."/>
            <person name="Luecker S."/>
            <person name="Lage O.M."/>
            <person name="Pohl T."/>
            <person name="Merkel B.J."/>
            <person name="Hornburger P."/>
            <person name="Mueller R.-W."/>
            <person name="Bruemmer F."/>
            <person name="Labrenz M."/>
            <person name="Spormann A.M."/>
            <person name="Op den Camp H."/>
            <person name="Overmann J."/>
            <person name="Amann R."/>
            <person name="Jetten M.S.M."/>
            <person name="Mascher T."/>
            <person name="Medema M.H."/>
            <person name="Devos D.P."/>
            <person name="Kaster A.-K."/>
            <person name="Ovreas L."/>
            <person name="Rohde M."/>
            <person name="Galperin M.Y."/>
            <person name="Jogler C."/>
        </authorList>
    </citation>
    <scope>NUCLEOTIDE SEQUENCE [LARGE SCALE GENOMIC DNA]</scope>
    <source>
        <strain evidence="1 2">ElP</strain>
    </source>
</reference>
<dbReference type="EMBL" id="CP036426">
    <property type="protein sequence ID" value="QDV37789.1"/>
    <property type="molecule type" value="Genomic_DNA"/>
</dbReference>
<name>A0A518HAD4_9BACT</name>